<name>A0A0N0BDD5_9HYME</name>
<evidence type="ECO:0000313" key="2">
    <source>
        <dbReference type="EMBL" id="KOX70284.1"/>
    </source>
</evidence>
<dbReference type="Proteomes" id="UP000053105">
    <property type="component" value="Unassembled WGS sequence"/>
</dbReference>
<protein>
    <submittedName>
        <fullName evidence="2">Uncharacterized protein</fullName>
    </submittedName>
</protein>
<sequence length="79" mass="8563">MEGVEEKRRRKRTKRSGAKKGEEGRETLLAGSSGVHRCTGSSSRERIPIYRGTLRFTLVSPLLRAASEGTGASNDADVS</sequence>
<dbReference type="EMBL" id="KQ435867">
    <property type="protein sequence ID" value="KOX70284.1"/>
    <property type="molecule type" value="Genomic_DNA"/>
</dbReference>
<evidence type="ECO:0000256" key="1">
    <source>
        <dbReference type="SAM" id="MobiDB-lite"/>
    </source>
</evidence>
<feature type="compositionally biased region" description="Basic residues" evidence="1">
    <location>
        <begin position="8"/>
        <end position="18"/>
    </location>
</feature>
<gene>
    <name evidence="2" type="ORF">WN51_05234</name>
</gene>
<accession>A0A0N0BDD5</accession>
<evidence type="ECO:0000313" key="3">
    <source>
        <dbReference type="Proteomes" id="UP000053105"/>
    </source>
</evidence>
<dbReference type="AlphaFoldDB" id="A0A0N0BDD5"/>
<organism evidence="2 3">
    <name type="scientific">Melipona quadrifasciata</name>
    <dbReference type="NCBI Taxonomy" id="166423"/>
    <lineage>
        <taxon>Eukaryota</taxon>
        <taxon>Metazoa</taxon>
        <taxon>Ecdysozoa</taxon>
        <taxon>Arthropoda</taxon>
        <taxon>Hexapoda</taxon>
        <taxon>Insecta</taxon>
        <taxon>Pterygota</taxon>
        <taxon>Neoptera</taxon>
        <taxon>Endopterygota</taxon>
        <taxon>Hymenoptera</taxon>
        <taxon>Apocrita</taxon>
        <taxon>Aculeata</taxon>
        <taxon>Apoidea</taxon>
        <taxon>Anthophila</taxon>
        <taxon>Apidae</taxon>
        <taxon>Melipona</taxon>
    </lineage>
</organism>
<feature type="region of interest" description="Disordered" evidence="1">
    <location>
        <begin position="1"/>
        <end position="46"/>
    </location>
</feature>
<keyword evidence="3" id="KW-1185">Reference proteome</keyword>
<proteinExistence type="predicted"/>
<reference evidence="2 3" key="1">
    <citation type="submission" date="2015-07" db="EMBL/GenBank/DDBJ databases">
        <title>The genome of Melipona quadrifasciata.</title>
        <authorList>
            <person name="Pan H."/>
            <person name="Kapheim K."/>
        </authorList>
    </citation>
    <scope>NUCLEOTIDE SEQUENCE [LARGE SCALE GENOMIC DNA]</scope>
    <source>
        <strain evidence="2">0111107301</strain>
        <tissue evidence="2">Whole body</tissue>
    </source>
</reference>